<evidence type="ECO:0000313" key="8">
    <source>
        <dbReference type="Proteomes" id="UP000631653"/>
    </source>
</evidence>
<evidence type="ECO:0000259" key="6">
    <source>
        <dbReference type="Pfam" id="PF00296"/>
    </source>
</evidence>
<dbReference type="InterPro" id="IPR036661">
    <property type="entry name" value="Luciferase-like_sf"/>
</dbReference>
<evidence type="ECO:0000313" key="7">
    <source>
        <dbReference type="EMBL" id="NHN88840.1"/>
    </source>
</evidence>
<reference evidence="7 8" key="1">
    <citation type="journal article" date="2020" name="Int. J. Syst. Evol. Microbiol.">
        <title>Novel acetic acid bacteria from cider fermentations: Acetobacter conturbans sp. nov. and Acetobacter fallax sp. nov.</title>
        <authorList>
            <person name="Sombolestani A.S."/>
            <person name="Cleenwerck I."/>
            <person name="Cnockaert M."/>
            <person name="Borremans W."/>
            <person name="Wieme A.D."/>
            <person name="De Vuyst L."/>
            <person name="Vandamme P."/>
        </authorList>
    </citation>
    <scope>NUCLEOTIDE SEQUENCE [LARGE SCALE GENOMIC DNA]</scope>
    <source>
        <strain evidence="7 8">LMG 1627</strain>
    </source>
</reference>
<keyword evidence="2" id="KW-0288">FMN</keyword>
<feature type="domain" description="Luciferase-like" evidence="6">
    <location>
        <begin position="20"/>
        <end position="336"/>
    </location>
</feature>
<gene>
    <name evidence="7" type="ORF">GOB81_09370</name>
</gene>
<dbReference type="Pfam" id="PF00296">
    <property type="entry name" value="Bac_luciferase"/>
    <property type="match status" value="1"/>
</dbReference>
<dbReference type="PANTHER" id="PTHR42847:SF9">
    <property type="entry name" value="BLL6451 PROTEIN"/>
    <property type="match status" value="1"/>
</dbReference>
<evidence type="ECO:0000256" key="1">
    <source>
        <dbReference type="ARBA" id="ARBA00022630"/>
    </source>
</evidence>
<dbReference type="CDD" id="cd01094">
    <property type="entry name" value="Alkanesulfonate_monoxygenase"/>
    <property type="match status" value="1"/>
</dbReference>
<evidence type="ECO:0000256" key="2">
    <source>
        <dbReference type="ARBA" id="ARBA00022643"/>
    </source>
</evidence>
<keyword evidence="8" id="KW-1185">Reference proteome</keyword>
<evidence type="ECO:0000256" key="3">
    <source>
        <dbReference type="ARBA" id="ARBA00023002"/>
    </source>
</evidence>
<dbReference type="RefSeq" id="WP_173570149.1">
    <property type="nucleotide sequence ID" value="NZ_WOSY01000007.1"/>
</dbReference>
<feature type="region of interest" description="Disordered" evidence="5">
    <location>
        <begin position="251"/>
        <end position="281"/>
    </location>
</feature>
<evidence type="ECO:0000256" key="5">
    <source>
        <dbReference type="SAM" id="MobiDB-lite"/>
    </source>
</evidence>
<name>A0ABX0K2E1_9PROT</name>
<protein>
    <submittedName>
        <fullName evidence="7">LLM class flavin-dependent oxidoreductase</fullName>
    </submittedName>
</protein>
<keyword evidence="3" id="KW-0560">Oxidoreductase</keyword>
<sequence length="375" mass="40901">MSVEFIGYVSAQEQTEIVGPHGAAVDPDYIASSAILQERGGFNRVLVAFHSTSPDSQIVAHHAAFATTHLGLLIAHRPGFVAPTLAARQFATLDQLTGGRVAMHVITGGSDRELEADGDHLTKAERYARAAEYIRVVRQEWHGEAPFDHEGHYYRIKGAHSAVRPVHGSGIPVYFGGASEEAIAVTSKYADGYALWGEPLREAGALVDRVRSAARAHGRRIRFSISFRPIIADTEEHAWERAAAIQAELEARQEKEQDTTGIGLDRAGRKPVPGALPTNEGSRRLQKIAASGSRHDERLWTGVTQATGGRWNSTSLVGTADQVAESLLRYYRLGIETFLIRGFDPIADAQIYGNELIPRVRALVEREGRCGKLTA</sequence>
<organism evidence="7 8">
    <name type="scientific">Acetobacter conturbans</name>
    <dbReference type="NCBI Taxonomy" id="1737472"/>
    <lineage>
        <taxon>Bacteria</taxon>
        <taxon>Pseudomonadati</taxon>
        <taxon>Pseudomonadota</taxon>
        <taxon>Alphaproteobacteria</taxon>
        <taxon>Acetobacterales</taxon>
        <taxon>Acetobacteraceae</taxon>
        <taxon>Acetobacter</taxon>
    </lineage>
</organism>
<keyword evidence="4" id="KW-0503">Monooxygenase</keyword>
<dbReference type="SUPFAM" id="SSF51679">
    <property type="entry name" value="Bacterial luciferase-like"/>
    <property type="match status" value="1"/>
</dbReference>
<dbReference type="InterPro" id="IPR011251">
    <property type="entry name" value="Luciferase-like_dom"/>
</dbReference>
<proteinExistence type="predicted"/>
<dbReference type="Proteomes" id="UP000631653">
    <property type="component" value="Unassembled WGS sequence"/>
</dbReference>
<comment type="caution">
    <text evidence="7">The sequence shown here is derived from an EMBL/GenBank/DDBJ whole genome shotgun (WGS) entry which is preliminary data.</text>
</comment>
<evidence type="ECO:0000256" key="4">
    <source>
        <dbReference type="ARBA" id="ARBA00023033"/>
    </source>
</evidence>
<dbReference type="EMBL" id="WOSY01000007">
    <property type="protein sequence ID" value="NHN88840.1"/>
    <property type="molecule type" value="Genomic_DNA"/>
</dbReference>
<dbReference type="InterPro" id="IPR050172">
    <property type="entry name" value="SsuD_RutA_monooxygenase"/>
</dbReference>
<accession>A0ABX0K2E1</accession>
<keyword evidence="1" id="KW-0285">Flavoprotein</keyword>
<dbReference type="PANTHER" id="PTHR42847">
    <property type="entry name" value="ALKANESULFONATE MONOOXYGENASE"/>
    <property type="match status" value="1"/>
</dbReference>
<dbReference type="Gene3D" id="3.20.20.30">
    <property type="entry name" value="Luciferase-like domain"/>
    <property type="match status" value="1"/>
</dbReference>